<dbReference type="CDD" id="cd24010">
    <property type="entry name" value="ASKHA_NBD_AcK_PK"/>
    <property type="match status" value="1"/>
</dbReference>
<dbReference type="InterPro" id="IPR043129">
    <property type="entry name" value="ATPase_NBD"/>
</dbReference>
<comment type="subcellular location">
    <subcellularLocation>
        <location evidence="6">Cytoplasm</location>
    </subcellularLocation>
</comment>
<dbReference type="Gene3D" id="3.30.420.40">
    <property type="match status" value="2"/>
</dbReference>
<evidence type="ECO:0000256" key="3">
    <source>
        <dbReference type="ARBA" id="ARBA00022741"/>
    </source>
</evidence>
<evidence type="ECO:0000256" key="4">
    <source>
        <dbReference type="ARBA" id="ARBA00022777"/>
    </source>
</evidence>
<evidence type="ECO:0000256" key="2">
    <source>
        <dbReference type="ARBA" id="ARBA00022679"/>
    </source>
</evidence>
<feature type="site" description="Transition state stabilizer" evidence="6">
    <location>
        <position position="186"/>
    </location>
</feature>
<dbReference type="PROSITE" id="PS01075">
    <property type="entry name" value="ACETATE_KINASE_1"/>
    <property type="match status" value="1"/>
</dbReference>
<feature type="binding site" evidence="6">
    <location>
        <position position="14"/>
    </location>
    <ligand>
        <name>ATP</name>
        <dbReference type="ChEBI" id="CHEBI:30616"/>
    </ligand>
</feature>
<comment type="subunit">
    <text evidence="6">Homodimer.</text>
</comment>
<dbReference type="PANTHER" id="PTHR21060">
    <property type="entry name" value="ACETATE KINASE"/>
    <property type="match status" value="1"/>
</dbReference>
<dbReference type="NCBIfam" id="TIGR00016">
    <property type="entry name" value="ackA"/>
    <property type="match status" value="1"/>
</dbReference>
<dbReference type="InterPro" id="IPR023865">
    <property type="entry name" value="Aliphatic_acid_kinase_CS"/>
</dbReference>
<dbReference type="HAMAP" id="MF_00020">
    <property type="entry name" value="Acetate_kinase"/>
    <property type="match status" value="1"/>
</dbReference>
<dbReference type="Pfam" id="PF00871">
    <property type="entry name" value="Acetate_kinase"/>
    <property type="match status" value="1"/>
</dbReference>
<sequence length="402" mass="43648">MKILVLNAGSSSQKSCLYEIAGETLPAHPPHPLWEATIDWTVAADYGVMKVKANGMKQETHLASDAKEAAISQLLQTLVSGETQVLGSLSEINAVGHRVVHGGTEYSQATRITPEVKTTIAQLIPLAPSHNPANLQGIEAVEKVLPHVPQVGVFDTAFHSQMPQEAAVYPIPYQWFEQGVRRYGFHGTSHRYCALRTAELMGKPLESLKMITCHLGNGCSLAAVKDGISINTTMGFTPLEGLMMGTRSGSIDPAIIFYLMRDHGFDVNSLDRMLNKESGFKGVSGLSADLRTILHAIDEKNERAKLAFDLFIHRLRSAMGEMLASLGGLDVLVFTAGVGENSVAVRQRACEGFEFLGLTLDLEKNAASVMDTDIATADAAVRVYVIHTEEDWAIASQTWECL</sequence>
<gene>
    <name evidence="6" type="primary">ackA</name>
    <name evidence="8" type="ORF">PMG25_17785</name>
</gene>
<evidence type="ECO:0000256" key="7">
    <source>
        <dbReference type="RuleBase" id="RU003835"/>
    </source>
</evidence>
<keyword evidence="4 6" id="KW-0418">Kinase</keyword>
<feature type="binding site" evidence="6">
    <location>
        <begin position="289"/>
        <end position="291"/>
    </location>
    <ligand>
        <name>ATP</name>
        <dbReference type="ChEBI" id="CHEBI:30616"/>
    </ligand>
</feature>
<reference evidence="8 9" key="1">
    <citation type="submission" date="2023-01" db="EMBL/GenBank/DDBJ databases">
        <title>Novel diversity within Roseofilum (Cyanobacteria; Desertifilaceae) from marine benthic mats with descriptions of four novel species.</title>
        <authorList>
            <person name="Wang Y."/>
            <person name="Berthold D.E."/>
            <person name="Hu J."/>
            <person name="Lefler F.W."/>
            <person name="Laughinghouse H.D. IV."/>
        </authorList>
    </citation>
    <scope>NUCLEOTIDE SEQUENCE [LARGE SCALE GENOMIC DNA]</scope>
    <source>
        <strain evidence="8 9">BLCC-M114</strain>
    </source>
</reference>
<dbReference type="PROSITE" id="PS01076">
    <property type="entry name" value="ACETATE_KINASE_2"/>
    <property type="match status" value="1"/>
</dbReference>
<comment type="pathway">
    <text evidence="6">Metabolic intermediate biosynthesis; acetyl-CoA biosynthesis; acetyl-CoA from acetate: step 1/2.</text>
</comment>
<keyword evidence="5 6" id="KW-0067">ATP-binding</keyword>
<keyword evidence="6" id="KW-0963">Cytoplasm</keyword>
<feature type="site" description="Transition state stabilizer" evidence="6">
    <location>
        <position position="247"/>
    </location>
</feature>
<dbReference type="PANTHER" id="PTHR21060:SF15">
    <property type="entry name" value="ACETATE KINASE-RELATED"/>
    <property type="match status" value="1"/>
</dbReference>
<comment type="cofactor">
    <cofactor evidence="6">
        <name>Mg(2+)</name>
        <dbReference type="ChEBI" id="CHEBI:18420"/>
    </cofactor>
    <cofactor evidence="6">
        <name>Mn(2+)</name>
        <dbReference type="ChEBI" id="CHEBI:29035"/>
    </cofactor>
    <text evidence="6">Mg(2+). Can also accept Mn(2+).</text>
</comment>
<dbReference type="SUPFAM" id="SSF53067">
    <property type="entry name" value="Actin-like ATPase domain"/>
    <property type="match status" value="2"/>
</dbReference>
<dbReference type="GO" id="GO:0016301">
    <property type="term" value="F:kinase activity"/>
    <property type="evidence" value="ECO:0007669"/>
    <property type="project" value="UniProtKB-KW"/>
</dbReference>
<evidence type="ECO:0000256" key="6">
    <source>
        <dbReference type="HAMAP-Rule" id="MF_00020"/>
    </source>
</evidence>
<feature type="binding site" evidence="6">
    <location>
        <begin position="214"/>
        <end position="218"/>
    </location>
    <ligand>
        <name>ATP</name>
        <dbReference type="ChEBI" id="CHEBI:30616"/>
    </ligand>
</feature>
<proteinExistence type="inferred from homology"/>
<dbReference type="EMBL" id="JAQOSO010000092">
    <property type="protein sequence ID" value="MDJ1175943.1"/>
    <property type="molecule type" value="Genomic_DNA"/>
</dbReference>
<comment type="similarity">
    <text evidence="1 6 7">Belongs to the acetokinase family.</text>
</comment>
<evidence type="ECO:0000313" key="8">
    <source>
        <dbReference type="EMBL" id="MDJ1175943.1"/>
    </source>
</evidence>
<protein>
    <recommendedName>
        <fullName evidence="6">Acetate kinase</fullName>
        <ecNumber evidence="6">2.7.2.1</ecNumber>
    </recommendedName>
    <alternativeName>
        <fullName evidence="6">Acetokinase</fullName>
    </alternativeName>
</protein>
<feature type="binding site" evidence="6">
    <location>
        <position position="98"/>
    </location>
    <ligand>
        <name>substrate</name>
    </ligand>
</feature>
<dbReference type="PRINTS" id="PR00471">
    <property type="entry name" value="ACETATEKNASE"/>
</dbReference>
<evidence type="ECO:0000256" key="5">
    <source>
        <dbReference type="ARBA" id="ARBA00022840"/>
    </source>
</evidence>
<accession>A0ABT7BCC1</accession>
<comment type="caution">
    <text evidence="8">The sequence shown here is derived from an EMBL/GenBank/DDBJ whole genome shotgun (WGS) entry which is preliminary data.</text>
</comment>
<feature type="binding site" evidence="6">
    <location>
        <begin position="337"/>
        <end position="341"/>
    </location>
    <ligand>
        <name>ATP</name>
        <dbReference type="ChEBI" id="CHEBI:30616"/>
    </ligand>
</feature>
<feature type="active site" description="Proton donor/acceptor" evidence="6">
    <location>
        <position position="155"/>
    </location>
</feature>
<evidence type="ECO:0000313" key="9">
    <source>
        <dbReference type="Proteomes" id="UP001235849"/>
    </source>
</evidence>
<organism evidence="8 9">
    <name type="scientific">Roseofilum capinflatum BLCC-M114</name>
    <dbReference type="NCBI Taxonomy" id="3022440"/>
    <lineage>
        <taxon>Bacteria</taxon>
        <taxon>Bacillati</taxon>
        <taxon>Cyanobacteriota</taxon>
        <taxon>Cyanophyceae</taxon>
        <taxon>Desertifilales</taxon>
        <taxon>Desertifilaceae</taxon>
        <taxon>Roseofilum</taxon>
        <taxon>Roseofilum capinflatum</taxon>
    </lineage>
</organism>
<comment type="function">
    <text evidence="6">Catalyzes the formation of acetyl phosphate from acetate and ATP. Can also catalyze the reverse reaction.</text>
</comment>
<dbReference type="EC" id="2.7.2.1" evidence="6"/>
<comment type="catalytic activity">
    <reaction evidence="6">
        <text>acetate + ATP = acetyl phosphate + ADP</text>
        <dbReference type="Rhea" id="RHEA:11352"/>
        <dbReference type="ChEBI" id="CHEBI:22191"/>
        <dbReference type="ChEBI" id="CHEBI:30089"/>
        <dbReference type="ChEBI" id="CHEBI:30616"/>
        <dbReference type="ChEBI" id="CHEBI:456216"/>
        <dbReference type="EC" id="2.7.2.1"/>
    </reaction>
</comment>
<dbReference type="InterPro" id="IPR000890">
    <property type="entry name" value="Aliphatic_acid_kin_short-chain"/>
</dbReference>
<dbReference type="InterPro" id="IPR004372">
    <property type="entry name" value="Ac/propionate_kinase"/>
</dbReference>
<keyword evidence="6" id="KW-0460">Magnesium</keyword>
<dbReference type="PIRSF" id="PIRSF000722">
    <property type="entry name" value="Acetate_prop_kin"/>
    <property type="match status" value="1"/>
</dbReference>
<keyword evidence="2 6" id="KW-0808">Transferase</keyword>
<dbReference type="Proteomes" id="UP001235849">
    <property type="component" value="Unassembled WGS sequence"/>
</dbReference>
<keyword evidence="9" id="KW-1185">Reference proteome</keyword>
<name>A0ABT7BCC1_9CYAN</name>
<keyword evidence="6" id="KW-0479">Metal-binding</keyword>
<dbReference type="RefSeq" id="WP_283768229.1">
    <property type="nucleotide sequence ID" value="NZ_JAQOSO010000092.1"/>
</dbReference>
<evidence type="ECO:0000256" key="1">
    <source>
        <dbReference type="ARBA" id="ARBA00008748"/>
    </source>
</evidence>
<feature type="binding site" evidence="6">
    <location>
        <position position="7"/>
    </location>
    <ligand>
        <name>Mg(2+)</name>
        <dbReference type="ChEBI" id="CHEBI:18420"/>
    </ligand>
</feature>
<keyword evidence="3 6" id="KW-0547">Nucleotide-binding</keyword>
<feature type="binding site" evidence="6">
    <location>
        <position position="390"/>
    </location>
    <ligand>
        <name>Mg(2+)</name>
        <dbReference type="ChEBI" id="CHEBI:18420"/>
    </ligand>
</feature>